<evidence type="ECO:0000313" key="2">
    <source>
        <dbReference type="Proteomes" id="UP000501868"/>
    </source>
</evidence>
<dbReference type="EMBL" id="CP051128">
    <property type="protein sequence ID" value="QIZ08647.1"/>
    <property type="molecule type" value="Genomic_DNA"/>
</dbReference>
<protein>
    <submittedName>
        <fullName evidence="1">Uncharacterized protein</fullName>
    </submittedName>
</protein>
<dbReference type="AlphaFoldDB" id="A0A6H1P5F4"/>
<reference evidence="1 2" key="1">
    <citation type="submission" date="2020-04" db="EMBL/GenBank/DDBJ databases">
        <title>Genome-Wide Identification of 5-Methylcytosine Sites in Bacterial Genomes By High-Throughput Sequencing of MspJI Restriction Fragments.</title>
        <authorList>
            <person name="Wu V."/>
        </authorList>
    </citation>
    <scope>NUCLEOTIDE SEQUENCE [LARGE SCALE GENOMIC DNA]</scope>
    <source>
        <strain evidence="1 2">S2</strain>
    </source>
</reference>
<gene>
    <name evidence="1" type="ORF">HFZ78_19700</name>
</gene>
<accession>A0A6H1P5F4</accession>
<organism evidence="1 2">
    <name type="scientific">Priestia megaterium</name>
    <name type="common">Bacillus megaterium</name>
    <dbReference type="NCBI Taxonomy" id="1404"/>
    <lineage>
        <taxon>Bacteria</taxon>
        <taxon>Bacillati</taxon>
        <taxon>Bacillota</taxon>
        <taxon>Bacilli</taxon>
        <taxon>Bacillales</taxon>
        <taxon>Bacillaceae</taxon>
        <taxon>Priestia</taxon>
    </lineage>
</organism>
<proteinExistence type="predicted"/>
<reference evidence="1 2" key="2">
    <citation type="submission" date="2020-04" db="EMBL/GenBank/DDBJ databases">
        <authorList>
            <person name="Fomenkov A."/>
            <person name="Anton B.P."/>
            <person name="Roberts R.J."/>
        </authorList>
    </citation>
    <scope>NUCLEOTIDE SEQUENCE [LARGE SCALE GENOMIC DNA]</scope>
    <source>
        <strain evidence="1 2">S2</strain>
    </source>
</reference>
<name>A0A6H1P5F4_PRIMG</name>
<sequence>MPKLKNESGVSGSMDKISGVVGETVSMKASGLPKNQKIEVIWNTMRGSRVSG</sequence>
<evidence type="ECO:0000313" key="1">
    <source>
        <dbReference type="EMBL" id="QIZ08647.1"/>
    </source>
</evidence>
<dbReference type="Proteomes" id="UP000501868">
    <property type="component" value="Chromosome"/>
</dbReference>